<feature type="domain" description="Core-binding (CB)" evidence="6">
    <location>
        <begin position="8"/>
        <end position="87"/>
    </location>
</feature>
<dbReference type="InterPro" id="IPR044068">
    <property type="entry name" value="CB"/>
</dbReference>
<dbReference type="InterPro" id="IPR011010">
    <property type="entry name" value="DNA_brk_join_enz"/>
</dbReference>
<comment type="caution">
    <text evidence="7">The sequence shown here is derived from an EMBL/GenBank/DDBJ whole genome shotgun (WGS) entry which is preliminary data.</text>
</comment>
<dbReference type="Proteomes" id="UP000075618">
    <property type="component" value="Unassembled WGS sequence"/>
</dbReference>
<dbReference type="Pfam" id="PF02899">
    <property type="entry name" value="Phage_int_SAM_1"/>
    <property type="match status" value="1"/>
</dbReference>
<dbReference type="GO" id="GO:0003677">
    <property type="term" value="F:DNA binding"/>
    <property type="evidence" value="ECO:0007669"/>
    <property type="project" value="UniProtKB-UniRule"/>
</dbReference>
<proteinExistence type="predicted"/>
<evidence type="ECO:0000259" key="6">
    <source>
        <dbReference type="PROSITE" id="PS51900"/>
    </source>
</evidence>
<evidence type="ECO:0000256" key="2">
    <source>
        <dbReference type="ARBA" id="ARBA00023125"/>
    </source>
</evidence>
<gene>
    <name evidence="7" type="ORF">SMI10712_01955</name>
</gene>
<evidence type="ECO:0000313" key="7">
    <source>
        <dbReference type="EMBL" id="KYF33326.1"/>
    </source>
</evidence>
<dbReference type="GO" id="GO:0006310">
    <property type="term" value="P:DNA recombination"/>
    <property type="evidence" value="ECO:0007669"/>
    <property type="project" value="UniProtKB-KW"/>
</dbReference>
<dbReference type="AlphaFoldDB" id="A0A150NIT4"/>
<dbReference type="Pfam" id="PF00589">
    <property type="entry name" value="Phage_integrase"/>
    <property type="match status" value="1"/>
</dbReference>
<name>A0A150NIT4_STRMT</name>
<dbReference type="PANTHER" id="PTHR30349">
    <property type="entry name" value="PHAGE INTEGRASE-RELATED"/>
    <property type="match status" value="1"/>
</dbReference>
<keyword evidence="2 4" id="KW-0238">DNA-binding</keyword>
<dbReference type="InterPro" id="IPR002104">
    <property type="entry name" value="Integrase_catalytic"/>
</dbReference>
<dbReference type="Gene3D" id="1.10.150.130">
    <property type="match status" value="1"/>
</dbReference>
<evidence type="ECO:0000256" key="1">
    <source>
        <dbReference type="ARBA" id="ARBA00022908"/>
    </source>
</evidence>
<evidence type="ECO:0000313" key="8">
    <source>
        <dbReference type="Proteomes" id="UP000075618"/>
    </source>
</evidence>
<dbReference type="InterPro" id="IPR050090">
    <property type="entry name" value="Tyrosine_recombinase_XerCD"/>
</dbReference>
<dbReference type="PROSITE" id="PS51898">
    <property type="entry name" value="TYR_RECOMBINASE"/>
    <property type="match status" value="1"/>
</dbReference>
<evidence type="ECO:0000256" key="4">
    <source>
        <dbReference type="PROSITE-ProRule" id="PRU01248"/>
    </source>
</evidence>
<dbReference type="SUPFAM" id="SSF56349">
    <property type="entry name" value="DNA breaking-rejoining enzymes"/>
    <property type="match status" value="1"/>
</dbReference>
<dbReference type="PROSITE" id="PS51900">
    <property type="entry name" value="CB"/>
    <property type="match status" value="1"/>
</dbReference>
<dbReference type="InterPro" id="IPR004107">
    <property type="entry name" value="Integrase_SAM-like_N"/>
</dbReference>
<dbReference type="PANTHER" id="PTHR30349:SF81">
    <property type="entry name" value="TYROSINE RECOMBINASE XERC"/>
    <property type="match status" value="1"/>
</dbReference>
<dbReference type="Gene3D" id="1.10.443.10">
    <property type="entry name" value="Intergrase catalytic core"/>
    <property type="match status" value="1"/>
</dbReference>
<organism evidence="7 8">
    <name type="scientific">Streptococcus mitis</name>
    <dbReference type="NCBI Taxonomy" id="28037"/>
    <lineage>
        <taxon>Bacteria</taxon>
        <taxon>Bacillati</taxon>
        <taxon>Bacillota</taxon>
        <taxon>Bacilli</taxon>
        <taxon>Lactobacillales</taxon>
        <taxon>Streptococcaceae</taxon>
        <taxon>Streptococcus</taxon>
        <taxon>Streptococcus mitis group</taxon>
    </lineage>
</organism>
<dbReference type="InterPro" id="IPR013762">
    <property type="entry name" value="Integrase-like_cat_sf"/>
</dbReference>
<sequence length="315" mass="35623">MYSLQKENNLSTHLYSFIDFVQTTQATKDTYTREIRQFLTYLADKGITEPQRADILSYVQYLKDKGLKPTTVQNYVIAVKQLFNWLEVEFGYTNIAKGIKGARISKAHKKDNFSLSQVAEILKSIDTSNETGARTYAIILLMTTTALRTIEVHRADIGDIRNIDGKFYLYVQGKGHTEKDTPVQLTEASYKALTSYLSYRKSNKVEDPLFTSTSNNSKGKRITTRTISTMMKDCFKQAGFDSPRLTAHSLRHTGITEAYKAMKKAGIADTLSEVQKYARHANPATSQIYIHEEEQKNNLGTNLVSELLENALAEV</sequence>
<dbReference type="GO" id="GO:0015074">
    <property type="term" value="P:DNA integration"/>
    <property type="evidence" value="ECO:0007669"/>
    <property type="project" value="UniProtKB-KW"/>
</dbReference>
<keyword evidence="3" id="KW-0233">DNA recombination</keyword>
<evidence type="ECO:0000256" key="3">
    <source>
        <dbReference type="ARBA" id="ARBA00023172"/>
    </source>
</evidence>
<dbReference type="InterPro" id="IPR010998">
    <property type="entry name" value="Integrase_recombinase_N"/>
</dbReference>
<dbReference type="EMBL" id="LROT01000024">
    <property type="protein sequence ID" value="KYF33326.1"/>
    <property type="molecule type" value="Genomic_DNA"/>
</dbReference>
<feature type="domain" description="Tyr recombinase" evidence="5">
    <location>
        <begin position="108"/>
        <end position="302"/>
    </location>
</feature>
<protein>
    <submittedName>
        <fullName evidence="7">Site-specific recombinase, phage integrase family</fullName>
    </submittedName>
</protein>
<reference evidence="7 8" key="1">
    <citation type="submission" date="2016-01" db="EMBL/GenBank/DDBJ databases">
        <title>Highly variable Streptococcus oralis are common among viridans streptococci isolated from primates.</title>
        <authorList>
            <person name="Denapaite D."/>
            <person name="Rieger M."/>
            <person name="Koendgen S."/>
            <person name="Brueckner R."/>
            <person name="Ochigava I."/>
            <person name="Kappeler P."/>
            <person name="Maetz-Rensing K."/>
            <person name="Leendertz F."/>
            <person name="Hakenbeck R."/>
        </authorList>
    </citation>
    <scope>NUCLEOTIDE SEQUENCE [LARGE SCALE GENOMIC DNA]</scope>
    <source>
        <strain evidence="7 8">10712</strain>
    </source>
</reference>
<dbReference type="PATRIC" id="fig|28037.237.peg.1155"/>
<evidence type="ECO:0000259" key="5">
    <source>
        <dbReference type="PROSITE" id="PS51898"/>
    </source>
</evidence>
<keyword evidence="1" id="KW-0229">DNA integration</keyword>
<accession>A0A150NIT4</accession>